<evidence type="ECO:0000259" key="7">
    <source>
        <dbReference type="PROSITE" id="PS51194"/>
    </source>
</evidence>
<dbReference type="Proteomes" id="UP000236731">
    <property type="component" value="Unassembled WGS sequence"/>
</dbReference>
<dbReference type="PROSITE" id="PS51194">
    <property type="entry name" value="HELICASE_CTER"/>
    <property type="match status" value="1"/>
</dbReference>
<dbReference type="PROSITE" id="PS51192">
    <property type="entry name" value="HELICASE_ATP_BIND_1"/>
    <property type="match status" value="1"/>
</dbReference>
<dbReference type="SMART" id="SM00490">
    <property type="entry name" value="HELICc"/>
    <property type="match status" value="1"/>
</dbReference>
<dbReference type="RefSeq" id="WP_103906392.1">
    <property type="nucleotide sequence ID" value="NZ_CP049246.1"/>
</dbReference>
<reference evidence="9" key="1">
    <citation type="submission" date="2016-10" db="EMBL/GenBank/DDBJ databases">
        <authorList>
            <person name="Varghese N."/>
            <person name="Submissions S."/>
        </authorList>
    </citation>
    <scope>NUCLEOTIDE SEQUENCE [LARGE SCALE GENOMIC DNA]</scope>
    <source>
        <strain evidence="9">DSM 22361</strain>
    </source>
</reference>
<dbReference type="InterPro" id="IPR012677">
    <property type="entry name" value="Nucleotide-bd_a/b_plait_sf"/>
</dbReference>
<protein>
    <submittedName>
        <fullName evidence="8">Superfamily II DNA and RNA helicase</fullName>
    </submittedName>
</protein>
<dbReference type="Pfam" id="PF03880">
    <property type="entry name" value="DbpA"/>
    <property type="match status" value="1"/>
</dbReference>
<accession>A0A1H5Z3G2</accession>
<keyword evidence="3 8" id="KW-0347">Helicase</keyword>
<evidence type="ECO:0000256" key="2">
    <source>
        <dbReference type="ARBA" id="ARBA00022801"/>
    </source>
</evidence>
<dbReference type="CDD" id="cd18787">
    <property type="entry name" value="SF2_C_DEAD"/>
    <property type="match status" value="1"/>
</dbReference>
<dbReference type="PANTHER" id="PTHR47959:SF1">
    <property type="entry name" value="ATP-DEPENDENT RNA HELICASE DBPA"/>
    <property type="match status" value="1"/>
</dbReference>
<evidence type="ECO:0000256" key="3">
    <source>
        <dbReference type="ARBA" id="ARBA00022806"/>
    </source>
</evidence>
<evidence type="ECO:0000256" key="1">
    <source>
        <dbReference type="ARBA" id="ARBA00022741"/>
    </source>
</evidence>
<keyword evidence="4" id="KW-0067">ATP-binding</keyword>
<name>A0A1H5Z3G2_9SPHI</name>
<organism evidence="8 9">
    <name type="scientific">Sphingobacterium lactis</name>
    <dbReference type="NCBI Taxonomy" id="797291"/>
    <lineage>
        <taxon>Bacteria</taxon>
        <taxon>Pseudomonadati</taxon>
        <taxon>Bacteroidota</taxon>
        <taxon>Sphingobacteriia</taxon>
        <taxon>Sphingobacteriales</taxon>
        <taxon>Sphingobacteriaceae</taxon>
        <taxon>Sphingobacterium</taxon>
    </lineage>
</organism>
<dbReference type="InterPro" id="IPR027417">
    <property type="entry name" value="P-loop_NTPase"/>
</dbReference>
<dbReference type="Pfam" id="PF00271">
    <property type="entry name" value="Helicase_C"/>
    <property type="match status" value="1"/>
</dbReference>
<dbReference type="Pfam" id="PF00270">
    <property type="entry name" value="DEAD"/>
    <property type="match status" value="1"/>
</dbReference>
<evidence type="ECO:0000313" key="9">
    <source>
        <dbReference type="Proteomes" id="UP000236731"/>
    </source>
</evidence>
<evidence type="ECO:0000259" key="6">
    <source>
        <dbReference type="PROSITE" id="PS51192"/>
    </source>
</evidence>
<sequence length="436" mass="49090">MQKLSTYLDNLKIEALNPMQEQVMDQFVNGRDFVLLSPTGSGKTLAFSLLVHKLLLESNKTGVQSLIVVPTRELALQIETVIKQMDPHVNVACIYGGNNNQLEKDKLKQQPPIVIGTPGRIIYHIERVPDLLVNCETLVLDEFDKSLELGFQDQLSFIIAACRFVKHKILTSATDMEELPEFLALNNPVKLDYFDGDKLRPDLSYYKVISSTKLKLESLFKLICKIGNERVLVFCNHREAVEHISDILEGKGIDSIPYHGGLEQFVRELTITKIKNGSQNILVTTDLAARGLDIPEMNHVIHYQFPYKDEDFIHRNGRAGRNGQKGYIYGILTEEDRAAKFLDHAETITLDEFYPLPEPPAYRTLRISAGKKQKVNKIDIVGYILNLPDIDKDDLGVIVVKAHDSYIAVKQEVAAKVAKTGSNGKIKGNKVRINLI</sequence>
<keyword evidence="9" id="KW-1185">Reference proteome</keyword>
<comment type="similarity">
    <text evidence="5">Belongs to the DEAD box helicase family.</text>
</comment>
<proteinExistence type="inferred from homology"/>
<gene>
    <name evidence="8" type="ORF">SAMN05421877_106225</name>
</gene>
<evidence type="ECO:0000256" key="4">
    <source>
        <dbReference type="ARBA" id="ARBA00022840"/>
    </source>
</evidence>
<dbReference type="InterPro" id="IPR044742">
    <property type="entry name" value="DEAD/DEAH_RhlB"/>
</dbReference>
<dbReference type="AlphaFoldDB" id="A0A1H5Z3G2"/>
<dbReference type="GO" id="GO:0016787">
    <property type="term" value="F:hydrolase activity"/>
    <property type="evidence" value="ECO:0007669"/>
    <property type="project" value="UniProtKB-KW"/>
</dbReference>
<dbReference type="GO" id="GO:0003676">
    <property type="term" value="F:nucleic acid binding"/>
    <property type="evidence" value="ECO:0007669"/>
    <property type="project" value="InterPro"/>
</dbReference>
<dbReference type="CDD" id="cd00268">
    <property type="entry name" value="DEADc"/>
    <property type="match status" value="1"/>
</dbReference>
<dbReference type="Gene3D" id="3.40.50.300">
    <property type="entry name" value="P-loop containing nucleotide triphosphate hydrolases"/>
    <property type="match status" value="2"/>
</dbReference>
<dbReference type="SUPFAM" id="SSF52540">
    <property type="entry name" value="P-loop containing nucleoside triphosphate hydrolases"/>
    <property type="match status" value="1"/>
</dbReference>
<dbReference type="OrthoDB" id="9762011at2"/>
<dbReference type="InterPro" id="IPR011545">
    <property type="entry name" value="DEAD/DEAH_box_helicase_dom"/>
</dbReference>
<dbReference type="InterPro" id="IPR005580">
    <property type="entry name" value="DbpA/CsdA_RNA-bd_dom"/>
</dbReference>
<dbReference type="GO" id="GO:0003724">
    <property type="term" value="F:RNA helicase activity"/>
    <property type="evidence" value="ECO:0007669"/>
    <property type="project" value="TreeGrafter"/>
</dbReference>
<dbReference type="InterPro" id="IPR050079">
    <property type="entry name" value="DEAD_box_RNA_helicase"/>
</dbReference>
<keyword evidence="2" id="KW-0378">Hydrolase</keyword>
<feature type="domain" description="Helicase ATP-binding" evidence="6">
    <location>
        <begin position="24"/>
        <end position="193"/>
    </location>
</feature>
<evidence type="ECO:0000256" key="5">
    <source>
        <dbReference type="ARBA" id="ARBA00038437"/>
    </source>
</evidence>
<dbReference type="GO" id="GO:0005829">
    <property type="term" value="C:cytosol"/>
    <property type="evidence" value="ECO:0007669"/>
    <property type="project" value="TreeGrafter"/>
</dbReference>
<dbReference type="GO" id="GO:0005524">
    <property type="term" value="F:ATP binding"/>
    <property type="evidence" value="ECO:0007669"/>
    <property type="project" value="UniProtKB-KW"/>
</dbReference>
<dbReference type="EMBL" id="FNUT01000006">
    <property type="protein sequence ID" value="SEG30570.1"/>
    <property type="molecule type" value="Genomic_DNA"/>
</dbReference>
<dbReference type="Gene3D" id="3.30.70.330">
    <property type="match status" value="1"/>
</dbReference>
<dbReference type="InterPro" id="IPR014001">
    <property type="entry name" value="Helicase_ATP-bd"/>
</dbReference>
<feature type="domain" description="Helicase C-terminal" evidence="7">
    <location>
        <begin position="218"/>
        <end position="364"/>
    </location>
</feature>
<dbReference type="PANTHER" id="PTHR47959">
    <property type="entry name" value="ATP-DEPENDENT RNA HELICASE RHLE-RELATED"/>
    <property type="match status" value="1"/>
</dbReference>
<keyword evidence="1" id="KW-0547">Nucleotide-binding</keyword>
<dbReference type="SMART" id="SM00487">
    <property type="entry name" value="DEXDc"/>
    <property type="match status" value="1"/>
</dbReference>
<evidence type="ECO:0000313" key="8">
    <source>
        <dbReference type="EMBL" id="SEG30570.1"/>
    </source>
</evidence>
<dbReference type="InterPro" id="IPR001650">
    <property type="entry name" value="Helicase_C-like"/>
</dbReference>